<keyword evidence="1" id="KW-0677">Repeat</keyword>
<dbReference type="Pfam" id="PF24809">
    <property type="entry name" value="DUF7708"/>
    <property type="match status" value="1"/>
</dbReference>
<evidence type="ECO:0000256" key="1">
    <source>
        <dbReference type="ARBA" id="ARBA00022737"/>
    </source>
</evidence>
<feature type="domain" description="GPI inositol-deacylase winged helix" evidence="2">
    <location>
        <begin position="536"/>
        <end position="614"/>
    </location>
</feature>
<sequence>MTSSCNVPAPAPALGNDDPWTIAKTRFLAALDNKERELFLNATLENLYYNTSNADRQDSGDSKTRTTSRKLGPFVSAIENYGNALDTFSNIAPLYLAPIWGSIRVVLVMARAHGKFYDRIVDTLERIGDILPRFRDYERICDRQKHQRLTQALSNAYLDIVVLCTKFQRSLGEQNNSSLRRMLKPLSSTNQFEDAIDLFRQHRNNVEARMCHMVDAAEHRDAQLLLWAAERRRKLLSRLSSIDCKHRHRILREARHEGTGVWLTARDEYRNWGTPDTTSVLCCFGIPGCGKSVIASSVIDSLRISRPVFYYYFNYADKRTLEPANVFGTLARQCLEGMETFESLADEIEQADHDGERLTDHSKALDFMQKAANLYARQFYIVLDGLDEANESSQKVICNGVRQLLNNASVEIKLFITGREELESLLHIKPTVMFYSVIVSPTAIELDIDSYIRASTRLRITEGSLVIRDPALEELIVQELVKGAKGMFLWVAFQLQDLSEAESDAGIKLALKNLPRSLSETYDRLLSRIEGLERLQLIKKLFKWIVCARQPLHVEELREGITFTLADTEWDSTKIVTNFDRLVRACGNLVIVDSNSQIVQLAHYTLQQYLLQSSENPFCFTIQEANIMAGEFCIAYLSFSNFDTQLTRYRENVNTDITALNKIASKGALVSPDNPAREVFKFWKTIRHQDATAEVDLARYLPRKMSVSDFSDFEFLSYLRKHWLWHTVYFDSGKHTITSISTIVQVNTTNHQFTQSSLSVTTDGM</sequence>
<evidence type="ECO:0000259" key="4">
    <source>
        <dbReference type="Pfam" id="PF24883"/>
    </source>
</evidence>
<dbReference type="PANTHER" id="PTHR10039:SF10">
    <property type="entry name" value="NACHT DOMAIN-CONTAINING PROTEIN"/>
    <property type="match status" value="1"/>
</dbReference>
<evidence type="ECO:0000313" key="6">
    <source>
        <dbReference type="Proteomes" id="UP000443090"/>
    </source>
</evidence>
<dbReference type="InterPro" id="IPR056125">
    <property type="entry name" value="DUF7708"/>
</dbReference>
<proteinExistence type="predicted"/>
<dbReference type="SUPFAM" id="SSF52540">
    <property type="entry name" value="P-loop containing nucleoside triphosphate hydrolases"/>
    <property type="match status" value="1"/>
</dbReference>
<organism evidence="5 6">
    <name type="scientific">Lachnellula occidentalis</name>
    <dbReference type="NCBI Taxonomy" id="215460"/>
    <lineage>
        <taxon>Eukaryota</taxon>
        <taxon>Fungi</taxon>
        <taxon>Dikarya</taxon>
        <taxon>Ascomycota</taxon>
        <taxon>Pezizomycotina</taxon>
        <taxon>Leotiomycetes</taxon>
        <taxon>Helotiales</taxon>
        <taxon>Lachnaceae</taxon>
        <taxon>Lachnellula</taxon>
    </lineage>
</organism>
<evidence type="ECO:0008006" key="7">
    <source>
        <dbReference type="Google" id="ProtNLM"/>
    </source>
</evidence>
<dbReference type="InterPro" id="IPR027417">
    <property type="entry name" value="P-loop_NTPase"/>
</dbReference>
<dbReference type="InterPro" id="IPR054471">
    <property type="entry name" value="GPIID_WHD"/>
</dbReference>
<dbReference type="EMBL" id="QGMI01000485">
    <property type="protein sequence ID" value="TVY39940.1"/>
    <property type="molecule type" value="Genomic_DNA"/>
</dbReference>
<dbReference type="PANTHER" id="PTHR10039">
    <property type="entry name" value="AMELOGENIN"/>
    <property type="match status" value="1"/>
</dbReference>
<dbReference type="Gene3D" id="3.40.50.300">
    <property type="entry name" value="P-loop containing nucleotide triphosphate hydrolases"/>
    <property type="match status" value="1"/>
</dbReference>
<evidence type="ECO:0000259" key="2">
    <source>
        <dbReference type="Pfam" id="PF22939"/>
    </source>
</evidence>
<protein>
    <recommendedName>
        <fullName evidence="7">Vegetative incompatibility protein HET-E-1</fullName>
    </recommendedName>
</protein>
<dbReference type="InterPro" id="IPR056884">
    <property type="entry name" value="NPHP3-like_N"/>
</dbReference>
<comment type="caution">
    <text evidence="5">The sequence shown here is derived from an EMBL/GenBank/DDBJ whole genome shotgun (WGS) entry which is preliminary data.</text>
</comment>
<dbReference type="Pfam" id="PF22939">
    <property type="entry name" value="WHD_GPIID"/>
    <property type="match status" value="1"/>
</dbReference>
<reference evidence="5 6" key="1">
    <citation type="submission" date="2018-05" db="EMBL/GenBank/DDBJ databases">
        <title>Genome sequencing and assembly of the regulated plant pathogen Lachnellula willkommii and related sister species for the development of diagnostic species identification markers.</title>
        <authorList>
            <person name="Giroux E."/>
            <person name="Bilodeau G."/>
        </authorList>
    </citation>
    <scope>NUCLEOTIDE SEQUENCE [LARGE SCALE GENOMIC DNA]</scope>
    <source>
        <strain evidence="5 6">CBS 160.35</strain>
    </source>
</reference>
<keyword evidence="6" id="KW-1185">Reference proteome</keyword>
<gene>
    <name evidence="5" type="ORF">LOCC1_G005838</name>
</gene>
<dbReference type="Proteomes" id="UP000443090">
    <property type="component" value="Unassembled WGS sequence"/>
</dbReference>
<accession>A0A8H8UA02</accession>
<dbReference type="OrthoDB" id="7464126at2759"/>
<dbReference type="AlphaFoldDB" id="A0A8H8UA02"/>
<dbReference type="Pfam" id="PF24883">
    <property type="entry name" value="NPHP3_N"/>
    <property type="match status" value="1"/>
</dbReference>
<evidence type="ECO:0000259" key="3">
    <source>
        <dbReference type="Pfam" id="PF24809"/>
    </source>
</evidence>
<name>A0A8H8UA02_9HELO</name>
<evidence type="ECO:0000313" key="5">
    <source>
        <dbReference type="EMBL" id="TVY39940.1"/>
    </source>
</evidence>
<feature type="domain" description="Nephrocystin 3-like N-terminal" evidence="4">
    <location>
        <begin position="258"/>
        <end position="419"/>
    </location>
</feature>
<feature type="domain" description="DUF7708" evidence="3">
    <location>
        <begin position="72"/>
        <end position="208"/>
    </location>
</feature>